<dbReference type="InterPro" id="IPR013517">
    <property type="entry name" value="FG-GAP"/>
</dbReference>
<feature type="domain" description="Secretion system C-terminal sorting" evidence="3">
    <location>
        <begin position="1255"/>
        <end position="1319"/>
    </location>
</feature>
<evidence type="ECO:0000313" key="5">
    <source>
        <dbReference type="Proteomes" id="UP001348817"/>
    </source>
</evidence>
<dbReference type="InterPro" id="IPR026444">
    <property type="entry name" value="Secre_tail"/>
</dbReference>
<evidence type="ECO:0000256" key="2">
    <source>
        <dbReference type="SAM" id="SignalP"/>
    </source>
</evidence>
<keyword evidence="4" id="KW-0614">Plasmid</keyword>
<protein>
    <recommendedName>
        <fullName evidence="3">Secretion system C-terminal sorting domain-containing protein</fullName>
    </recommendedName>
</protein>
<dbReference type="Pfam" id="PF18962">
    <property type="entry name" value="Por_Secre_tail"/>
    <property type="match status" value="1"/>
</dbReference>
<gene>
    <name evidence="4" type="ORF">FUAX_42110</name>
</gene>
<dbReference type="SUPFAM" id="SSF52058">
    <property type="entry name" value="L domain-like"/>
    <property type="match status" value="1"/>
</dbReference>
<name>A0AAU9DB50_9BACT</name>
<keyword evidence="1 2" id="KW-0732">Signal</keyword>
<proteinExistence type="predicted"/>
<dbReference type="KEGG" id="fax:FUAX_42110"/>
<feature type="chain" id="PRO_5043471035" description="Secretion system C-terminal sorting domain-containing protein" evidence="2">
    <location>
        <begin position="23"/>
        <end position="1326"/>
    </location>
</feature>
<dbReference type="Pfam" id="PF13517">
    <property type="entry name" value="FG-GAP_3"/>
    <property type="match status" value="5"/>
</dbReference>
<dbReference type="Proteomes" id="UP001348817">
    <property type="component" value="Plasmid pFA1"/>
</dbReference>
<dbReference type="PANTHER" id="PTHR46580:SF4">
    <property type="entry name" value="ATP_GTP-BINDING PROTEIN"/>
    <property type="match status" value="1"/>
</dbReference>
<dbReference type="SUPFAM" id="SSF69318">
    <property type="entry name" value="Integrin alpha N-terminal domain"/>
    <property type="match status" value="2"/>
</dbReference>
<accession>A0AAU9DB50</accession>
<dbReference type="EMBL" id="AP025315">
    <property type="protein sequence ID" value="BDD11779.1"/>
    <property type="molecule type" value="Genomic_DNA"/>
</dbReference>
<dbReference type="PANTHER" id="PTHR46580">
    <property type="entry name" value="SENSOR KINASE-RELATED"/>
    <property type="match status" value="1"/>
</dbReference>
<sequence>MRPLSRTGFTFALFFCFVLNFAQGQHISLESQKPFLKTRLEPIYNGNVSFFDMDNDGDLDAFLTGSVYKPTMNLYENDGSGNFTDVTNRMSDRSLEIAYHTVADVNNDGEKDILIQTRKFETLLFLNDNGNFSLKTDTDFHGAGHGCFLFADFDNDGDKDLYLLGRESAYTPRVAGHLYFNDGSGNFTESTQSFVGLYGKGTKAIDIDDDGDPDILSIGTEGNTGRIAIYINDGSGKFTLGNNDDYPFHPLRYTRMEITDLNGDNLPDIVSMGDVDWRSNSNAQWVYINQGGGKYTVSPENIFGLDGYEMVVGHDATDIDNDGDQDLILSTYGISYGISNGVRIYLNDGNGNLQPEENTQIIKVEGPVAAADVNGDGRQDLYTPGVNNYDVFTSQLYLNQGQLNFEKAWLGTPDEMSLANITAMDIDNDGDLDLLKSGLSHYSDPLAFIYRNVGDNDFELDDRNSIEPLSNGMTATGDIDNDGDVDFLLCGMSEEDGFLSHLYRNDGTGRFTKIETPQITGVANGAATFADTNGDGYLDLFITGNIGTRNTPTVQYFLNDGAGNFDPVPNFPFGNFGDNSAQAFADFDQDGDLDLMVCGHDESRIAKTELYFNDGNGHFSLKNDTPFPGLYGASIDITDIDQDGDQDLVLMGSQNDNTPFSAIFTNDGKARFSQSLTTLIPRALGEAVFIDFRKNGYPDLIIAGQDASGFGGTEIYENKRDGRFEKVTGINLPEFTLPSIATIDLNRDGKMDLMFSGLDFPDFKPKSETFYNTSKICPSAVNIDKITACDQYTWIDGITYTQSNNSATHTLQTLNGCDSLIRLDLTINNSTQTIDKITACDKYTWIDGITYTQSNNSATHTLQTLNGCDSLIRLDLTINNSTQTIDKITACDRYTWINGITYTQSNNSATHTLQTPNGCDSLIRLDLTINNSTQTIDKITACDKYTWIDGITYTQSNNSATHTLQTPNGCDSLIRLDLTINNSTETIDKITACDQYTWIDGITYTQSNNSATHTLQTLNGCDSLIRLDLTINNSTQTIDKITACDQYTWIDGITYTQSNNSATHTLQTPNGCDSLIRLDLTINNSTETIDKITTCDQYTWIDGITYTQSNNSAIHLLQTLNGCDSLIRLDLTIYNSTETIDKITACDKYTWIDGITYTQSNNSAIHLLQTLNGCDSLIRLDLTINNSTETIDKITACDQYTWIDGITYTQSNNSATHILQTVNGCDSLVRLDLSISPEFCETPLNIRDKLNAVKIYPNPTEGPLNIDFGKLKRPTLLLYDTQGKLLLMRKNISDRKVELDLNIKSGQYFMKIISEKNVKNWSVIVQ</sequence>
<dbReference type="Gene3D" id="2.130.10.130">
    <property type="entry name" value="Integrin alpha, N-terminal"/>
    <property type="match status" value="2"/>
</dbReference>
<dbReference type="InterPro" id="IPR028994">
    <property type="entry name" value="Integrin_alpha_N"/>
</dbReference>
<keyword evidence="5" id="KW-1185">Reference proteome</keyword>
<evidence type="ECO:0000259" key="3">
    <source>
        <dbReference type="Pfam" id="PF18962"/>
    </source>
</evidence>
<feature type="signal peptide" evidence="2">
    <location>
        <begin position="1"/>
        <end position="22"/>
    </location>
</feature>
<geneLocation type="plasmid" evidence="4 5">
    <name>pFA1</name>
</geneLocation>
<organism evidence="4 5">
    <name type="scientific">Fulvitalea axinellae</name>
    <dbReference type="NCBI Taxonomy" id="1182444"/>
    <lineage>
        <taxon>Bacteria</taxon>
        <taxon>Pseudomonadati</taxon>
        <taxon>Bacteroidota</taxon>
        <taxon>Cytophagia</taxon>
        <taxon>Cytophagales</taxon>
        <taxon>Persicobacteraceae</taxon>
        <taxon>Fulvitalea</taxon>
    </lineage>
</organism>
<dbReference type="Gene3D" id="3.80.10.10">
    <property type="entry name" value="Ribonuclease Inhibitor"/>
    <property type="match status" value="1"/>
</dbReference>
<dbReference type="InterPro" id="IPR032675">
    <property type="entry name" value="LRR_dom_sf"/>
</dbReference>
<evidence type="ECO:0000313" key="4">
    <source>
        <dbReference type="EMBL" id="BDD11779.1"/>
    </source>
</evidence>
<dbReference type="NCBIfam" id="TIGR04183">
    <property type="entry name" value="Por_Secre_tail"/>
    <property type="match status" value="1"/>
</dbReference>
<reference evidence="4 5" key="1">
    <citation type="submission" date="2021-12" db="EMBL/GenBank/DDBJ databases">
        <title>Genome sequencing of bacteria with rrn-lacking chromosome and rrn-plasmid.</title>
        <authorList>
            <person name="Anda M."/>
            <person name="Iwasaki W."/>
        </authorList>
    </citation>
    <scope>NUCLEOTIDE SEQUENCE [LARGE SCALE GENOMIC DNA]</scope>
    <source>
        <strain evidence="4 5">DSM 100852</strain>
        <plasmid evidence="4 5">pFA1</plasmid>
    </source>
</reference>
<evidence type="ECO:0000256" key="1">
    <source>
        <dbReference type="ARBA" id="ARBA00022729"/>
    </source>
</evidence>